<dbReference type="RefSeq" id="WP_117001400.1">
    <property type="nucleotide sequence ID" value="NZ_BMJS01000002.1"/>
</dbReference>
<dbReference type="GO" id="GO:0005737">
    <property type="term" value="C:cytoplasm"/>
    <property type="evidence" value="ECO:0007669"/>
    <property type="project" value="UniProtKB-ARBA"/>
</dbReference>
<accession>A0A8J2Z2F2</accession>
<evidence type="ECO:0000256" key="6">
    <source>
        <dbReference type="ARBA" id="ARBA00035258"/>
    </source>
</evidence>
<dbReference type="Pfam" id="PF00410">
    <property type="entry name" value="Ribosomal_S8"/>
    <property type="match status" value="1"/>
</dbReference>
<gene>
    <name evidence="8 10" type="primary">rpsH</name>
    <name evidence="10" type="ORF">GCM10010995_03000</name>
</gene>
<reference evidence="10" key="1">
    <citation type="journal article" date="2014" name="Int. J. Syst. Evol. Microbiol.">
        <title>Complete genome sequence of Corynebacterium casei LMG S-19264T (=DSM 44701T), isolated from a smear-ripened cheese.</title>
        <authorList>
            <consortium name="US DOE Joint Genome Institute (JGI-PGF)"/>
            <person name="Walter F."/>
            <person name="Albersmeier A."/>
            <person name="Kalinowski J."/>
            <person name="Ruckert C."/>
        </authorList>
    </citation>
    <scope>NUCLEOTIDE SEQUENCE</scope>
    <source>
        <strain evidence="10">CGMCC 1.15758</strain>
    </source>
</reference>
<keyword evidence="4 8" id="KW-0689">Ribosomal protein</keyword>
<keyword evidence="3 8" id="KW-0694">RNA-binding</keyword>
<comment type="function">
    <text evidence="8">One of the primary rRNA binding proteins, it binds directly to 16S rRNA central domain where it helps coordinate assembly of the platform of the 30S subunit.</text>
</comment>
<evidence type="ECO:0000256" key="1">
    <source>
        <dbReference type="ARBA" id="ARBA00006471"/>
    </source>
</evidence>
<evidence type="ECO:0000256" key="5">
    <source>
        <dbReference type="ARBA" id="ARBA00023274"/>
    </source>
</evidence>
<dbReference type="InterPro" id="IPR035987">
    <property type="entry name" value="Ribosomal_uS8_sf"/>
</dbReference>
<dbReference type="PROSITE" id="PS00053">
    <property type="entry name" value="RIBOSOMAL_S8"/>
    <property type="match status" value="1"/>
</dbReference>
<keyword evidence="2 8" id="KW-0699">rRNA-binding</keyword>
<dbReference type="Proteomes" id="UP000636949">
    <property type="component" value="Unassembled WGS sequence"/>
</dbReference>
<evidence type="ECO:0000256" key="9">
    <source>
        <dbReference type="RuleBase" id="RU003660"/>
    </source>
</evidence>
<dbReference type="GO" id="GO:0019843">
    <property type="term" value="F:rRNA binding"/>
    <property type="evidence" value="ECO:0007669"/>
    <property type="project" value="UniProtKB-UniRule"/>
</dbReference>
<dbReference type="Gene3D" id="3.30.1490.10">
    <property type="match status" value="1"/>
</dbReference>
<evidence type="ECO:0000313" key="10">
    <source>
        <dbReference type="EMBL" id="GGF89129.1"/>
    </source>
</evidence>
<comment type="similarity">
    <text evidence="1 8 9">Belongs to the universal ribosomal protein uS8 family.</text>
</comment>
<evidence type="ECO:0000256" key="7">
    <source>
        <dbReference type="ARBA" id="ARBA00046740"/>
    </source>
</evidence>
<name>A0A8J2Z2F2_9GAMM</name>
<evidence type="ECO:0000256" key="2">
    <source>
        <dbReference type="ARBA" id="ARBA00022730"/>
    </source>
</evidence>
<dbReference type="InterPro" id="IPR000630">
    <property type="entry name" value="Ribosomal_uS8"/>
</dbReference>
<dbReference type="PANTHER" id="PTHR11758">
    <property type="entry name" value="40S RIBOSOMAL PROTEIN S15A"/>
    <property type="match status" value="1"/>
</dbReference>
<keyword evidence="5 8" id="KW-0687">Ribonucleoprotein</keyword>
<dbReference type="EMBL" id="BMJS01000002">
    <property type="protein sequence ID" value="GGF89129.1"/>
    <property type="molecule type" value="Genomic_DNA"/>
</dbReference>
<dbReference type="GO" id="GO:0003735">
    <property type="term" value="F:structural constituent of ribosome"/>
    <property type="evidence" value="ECO:0007669"/>
    <property type="project" value="InterPro"/>
</dbReference>
<reference evidence="10" key="2">
    <citation type="submission" date="2020-09" db="EMBL/GenBank/DDBJ databases">
        <authorList>
            <person name="Sun Q."/>
            <person name="Zhou Y."/>
        </authorList>
    </citation>
    <scope>NUCLEOTIDE SEQUENCE</scope>
    <source>
        <strain evidence="10">CGMCC 1.15758</strain>
    </source>
</reference>
<comment type="caution">
    <text evidence="10">The sequence shown here is derived from an EMBL/GenBank/DDBJ whole genome shotgun (WGS) entry which is preliminary data.</text>
</comment>
<dbReference type="HAMAP" id="MF_01302_B">
    <property type="entry name" value="Ribosomal_uS8_B"/>
    <property type="match status" value="1"/>
</dbReference>
<evidence type="ECO:0000313" key="11">
    <source>
        <dbReference type="Proteomes" id="UP000636949"/>
    </source>
</evidence>
<dbReference type="NCBIfam" id="NF001109">
    <property type="entry name" value="PRK00136.1"/>
    <property type="match status" value="1"/>
</dbReference>
<evidence type="ECO:0000256" key="8">
    <source>
        <dbReference type="HAMAP-Rule" id="MF_01302"/>
    </source>
</evidence>
<keyword evidence="11" id="KW-1185">Reference proteome</keyword>
<dbReference type="InterPro" id="IPR047863">
    <property type="entry name" value="Ribosomal_uS8_CS"/>
</dbReference>
<evidence type="ECO:0000256" key="4">
    <source>
        <dbReference type="ARBA" id="ARBA00022980"/>
    </source>
</evidence>
<protein>
    <recommendedName>
        <fullName evidence="6 8">Small ribosomal subunit protein uS8</fullName>
    </recommendedName>
</protein>
<sequence>MSMQDPIADMLTRIRNGLSAHKTTVSMPLSKKKKAIADLLVAEGFIKSVNVSEENNGTLSVELKYHQGQPVIEMLKRVSRPGLRIYKTASELPKVHGGFGVAVISTSKGLMSDRKARSEGVGGEIICYVA</sequence>
<dbReference type="GO" id="GO:0005840">
    <property type="term" value="C:ribosome"/>
    <property type="evidence" value="ECO:0007669"/>
    <property type="project" value="UniProtKB-KW"/>
</dbReference>
<dbReference type="FunFam" id="3.30.1490.10:FF:000001">
    <property type="entry name" value="30S ribosomal protein S8"/>
    <property type="match status" value="1"/>
</dbReference>
<organism evidence="10 11">
    <name type="scientific">Cysteiniphilum litorale</name>
    <dbReference type="NCBI Taxonomy" id="2056700"/>
    <lineage>
        <taxon>Bacteria</taxon>
        <taxon>Pseudomonadati</taxon>
        <taxon>Pseudomonadota</taxon>
        <taxon>Gammaproteobacteria</taxon>
        <taxon>Thiotrichales</taxon>
        <taxon>Fastidiosibacteraceae</taxon>
        <taxon>Cysteiniphilum</taxon>
    </lineage>
</organism>
<dbReference type="GO" id="GO:0006412">
    <property type="term" value="P:translation"/>
    <property type="evidence" value="ECO:0007669"/>
    <property type="project" value="UniProtKB-UniRule"/>
</dbReference>
<dbReference type="Gene3D" id="3.30.1370.30">
    <property type="match status" value="1"/>
</dbReference>
<dbReference type="FunFam" id="3.30.1370.30:FF:000002">
    <property type="entry name" value="30S ribosomal protein S8"/>
    <property type="match status" value="1"/>
</dbReference>
<dbReference type="GO" id="GO:1990904">
    <property type="term" value="C:ribonucleoprotein complex"/>
    <property type="evidence" value="ECO:0007669"/>
    <property type="project" value="UniProtKB-KW"/>
</dbReference>
<dbReference type="SUPFAM" id="SSF56047">
    <property type="entry name" value="Ribosomal protein S8"/>
    <property type="match status" value="1"/>
</dbReference>
<evidence type="ECO:0000256" key="3">
    <source>
        <dbReference type="ARBA" id="ARBA00022884"/>
    </source>
</evidence>
<proteinExistence type="inferred from homology"/>
<dbReference type="OrthoDB" id="9802617at2"/>
<dbReference type="AlphaFoldDB" id="A0A8J2Z2F2"/>
<comment type="subunit">
    <text evidence="7 8">Part of the 30S ribosomal subunit. Contacts proteins S5 and S12.</text>
</comment>